<evidence type="ECO:0000313" key="4">
    <source>
        <dbReference type="Proteomes" id="UP001527099"/>
    </source>
</evidence>
<feature type="domain" description="Putative mannosyltransferase YkcA/B-like C-terminal" evidence="2">
    <location>
        <begin position="30"/>
        <end position="103"/>
    </location>
</feature>
<dbReference type="InterPro" id="IPR056785">
    <property type="entry name" value="YkcA/B-like_C"/>
</dbReference>
<organism evidence="3 4">
    <name type="scientific">Paenibacillus alginolyticus</name>
    <dbReference type="NCBI Taxonomy" id="59839"/>
    <lineage>
        <taxon>Bacteria</taxon>
        <taxon>Bacillati</taxon>
        <taxon>Bacillota</taxon>
        <taxon>Bacilli</taxon>
        <taxon>Bacillales</taxon>
        <taxon>Paenibacillaceae</taxon>
        <taxon>Paenibacillus</taxon>
    </lineage>
</organism>
<keyword evidence="4" id="KW-1185">Reference proteome</keyword>
<reference evidence="3 4" key="1">
    <citation type="submission" date="2022-05" db="EMBL/GenBank/DDBJ databases">
        <title>Genome Sequencing of Bee-Associated Microbes.</title>
        <authorList>
            <person name="Dunlap C."/>
        </authorList>
    </citation>
    <scope>NUCLEOTIDE SEQUENCE [LARGE SCALE GENOMIC DNA]</scope>
    <source>
        <strain evidence="3 4">NRRL B-14421</strain>
    </source>
</reference>
<gene>
    <name evidence="3" type="ORF">M5X19_04045</name>
</gene>
<dbReference type="EMBL" id="JAMDMX010000009">
    <property type="protein sequence ID" value="MCY9692098.1"/>
    <property type="molecule type" value="Genomic_DNA"/>
</dbReference>
<feature type="region of interest" description="Disordered" evidence="1">
    <location>
        <begin position="1"/>
        <end position="22"/>
    </location>
</feature>
<dbReference type="Proteomes" id="UP001527099">
    <property type="component" value="Unassembled WGS sequence"/>
</dbReference>
<proteinExistence type="predicted"/>
<accession>A0ABT4G7E2</accession>
<dbReference type="RefSeq" id="WP_268613725.1">
    <property type="nucleotide sequence ID" value="NZ_JAMDMX010000009.1"/>
</dbReference>
<name>A0ABT4G7E2_9BACL</name>
<evidence type="ECO:0000313" key="3">
    <source>
        <dbReference type="EMBL" id="MCY9692098.1"/>
    </source>
</evidence>
<feature type="compositionally biased region" description="Basic and acidic residues" evidence="1">
    <location>
        <begin position="109"/>
        <end position="127"/>
    </location>
</feature>
<comment type="caution">
    <text evidence="3">The sequence shown here is derived from an EMBL/GenBank/DDBJ whole genome shotgun (WGS) entry which is preliminary data.</text>
</comment>
<feature type="region of interest" description="Disordered" evidence="1">
    <location>
        <begin position="99"/>
        <end position="145"/>
    </location>
</feature>
<protein>
    <recommendedName>
        <fullName evidence="2">Putative mannosyltransferase YkcA/B-like C-terminal domain-containing protein</fullName>
    </recommendedName>
</protein>
<dbReference type="Pfam" id="PF24878">
    <property type="entry name" value="YkcB_C"/>
    <property type="match status" value="1"/>
</dbReference>
<feature type="compositionally biased region" description="Gly residues" evidence="1">
    <location>
        <begin position="99"/>
        <end position="108"/>
    </location>
</feature>
<sequence length="145" mass="15171">MLPEAGPSLKQGSGIGGSRMGGSSEVNTKLLDYVTKNNTGETYLFAVSRATEASSYIIKTDKAVMAMGGFSGSDPILTVDKLKEMVQNKEIKYFLISSGGFGGVGGTSDGRDGQDGQDDRNGQDRPRSGGMNGSGTLYEINVDSL</sequence>
<evidence type="ECO:0000256" key="1">
    <source>
        <dbReference type="SAM" id="MobiDB-lite"/>
    </source>
</evidence>
<evidence type="ECO:0000259" key="2">
    <source>
        <dbReference type="Pfam" id="PF24878"/>
    </source>
</evidence>